<sequence length="421" mass="44374">MVTITGLVLAGALSAAGLASALPPKVGTTVVNPNLGPGKVSLKQLRNPNYRFSGPVSIYKTYLKYGVAIPDELAKTVASILGEAEVKRRGTGSAAAIPIDTDDTAYITPVTIGTPPQTLNLDFDTGSSDFWVFSSHLPTSQVRGQTVYAPGKSTSSSLLTGHSWSISYGDGSSSRGNVYTDNVTVGGLTVISQAVETAQQVSSSFTSETQMDGLVGLGFGTLNTVTPKRQLTFFENAKLSLESPVFTADLKWHASGTYDFGYVDPAKHTGNITYVPVNTDPGYWLWTSTGYSVGSGPWVSQNISNIADTGTTLLYLPNAIVTEYYKQIPGSSNSRIYGGYVFPCSTTVPSFTFGVGSAKITIPGKFIDYGKVTSGSSSCFGGIQSSSRLGINIFGDVALKAAFVVFDGHDKPTIGWADKTL</sequence>
<evidence type="ECO:0000313" key="10">
    <source>
        <dbReference type="Proteomes" id="UP001172102"/>
    </source>
</evidence>
<feature type="domain" description="Peptidase A1" evidence="8">
    <location>
        <begin position="106"/>
        <end position="417"/>
    </location>
</feature>
<dbReference type="FunFam" id="2.40.70.10:FF:000024">
    <property type="entry name" value="Endothiapepsin"/>
    <property type="match status" value="1"/>
</dbReference>
<feature type="active site" evidence="5">
    <location>
        <position position="308"/>
    </location>
</feature>
<dbReference type="InterPro" id="IPR033121">
    <property type="entry name" value="PEPTIDASE_A1"/>
</dbReference>
<name>A0AA40DP25_9PEZI</name>
<evidence type="ECO:0000313" key="9">
    <source>
        <dbReference type="EMBL" id="KAK0710764.1"/>
    </source>
</evidence>
<dbReference type="Pfam" id="PF00026">
    <property type="entry name" value="Asp"/>
    <property type="match status" value="1"/>
</dbReference>
<dbReference type="GO" id="GO:0004190">
    <property type="term" value="F:aspartic-type endopeptidase activity"/>
    <property type="evidence" value="ECO:0007669"/>
    <property type="project" value="UniProtKB-KW"/>
</dbReference>
<gene>
    <name evidence="9" type="ORF">B0H67DRAFT_554845</name>
</gene>
<dbReference type="PROSITE" id="PS00141">
    <property type="entry name" value="ASP_PROTEASE"/>
    <property type="match status" value="1"/>
</dbReference>
<keyword evidence="7" id="KW-0732">Signal</keyword>
<evidence type="ECO:0000256" key="2">
    <source>
        <dbReference type="ARBA" id="ARBA00022670"/>
    </source>
</evidence>
<evidence type="ECO:0000256" key="5">
    <source>
        <dbReference type="PIRSR" id="PIRSR601461-1"/>
    </source>
</evidence>
<evidence type="ECO:0000256" key="4">
    <source>
        <dbReference type="ARBA" id="ARBA00022801"/>
    </source>
</evidence>
<evidence type="ECO:0000256" key="6">
    <source>
        <dbReference type="RuleBase" id="RU000454"/>
    </source>
</evidence>
<evidence type="ECO:0000256" key="3">
    <source>
        <dbReference type="ARBA" id="ARBA00022750"/>
    </source>
</evidence>
<dbReference type="InterPro" id="IPR001969">
    <property type="entry name" value="Aspartic_peptidase_AS"/>
</dbReference>
<accession>A0AA40DP25</accession>
<evidence type="ECO:0000259" key="8">
    <source>
        <dbReference type="PROSITE" id="PS51767"/>
    </source>
</evidence>
<dbReference type="InterPro" id="IPR021109">
    <property type="entry name" value="Peptidase_aspartic_dom_sf"/>
</dbReference>
<dbReference type="PRINTS" id="PR00792">
    <property type="entry name" value="PEPSIN"/>
</dbReference>
<dbReference type="Gene3D" id="2.40.70.10">
    <property type="entry name" value="Acid Proteases"/>
    <property type="match status" value="2"/>
</dbReference>
<keyword evidence="4 6" id="KW-0378">Hydrolase</keyword>
<keyword evidence="10" id="KW-1185">Reference proteome</keyword>
<feature type="chain" id="PRO_5041304533" evidence="7">
    <location>
        <begin position="22"/>
        <end position="421"/>
    </location>
</feature>
<dbReference type="PROSITE" id="PS51767">
    <property type="entry name" value="PEPTIDASE_A1"/>
    <property type="match status" value="1"/>
</dbReference>
<feature type="active site" evidence="5">
    <location>
        <position position="124"/>
    </location>
</feature>
<feature type="signal peptide" evidence="7">
    <location>
        <begin position="1"/>
        <end position="21"/>
    </location>
</feature>
<dbReference type="EMBL" id="JAUKUA010000005">
    <property type="protein sequence ID" value="KAK0710764.1"/>
    <property type="molecule type" value="Genomic_DNA"/>
</dbReference>
<dbReference type="SUPFAM" id="SSF50630">
    <property type="entry name" value="Acid proteases"/>
    <property type="match status" value="1"/>
</dbReference>
<keyword evidence="2 6" id="KW-0645">Protease</keyword>
<dbReference type="FunFam" id="2.40.70.10:FF:000026">
    <property type="entry name" value="Endothiapepsin"/>
    <property type="match status" value="1"/>
</dbReference>
<dbReference type="InterPro" id="IPR034163">
    <property type="entry name" value="Aspergillopepsin-like_cat_dom"/>
</dbReference>
<dbReference type="CDD" id="cd06097">
    <property type="entry name" value="Aspergillopepsin_like"/>
    <property type="match status" value="1"/>
</dbReference>
<dbReference type="InterPro" id="IPR001461">
    <property type="entry name" value="Aspartic_peptidase_A1"/>
</dbReference>
<comment type="caution">
    <text evidence="9">The sequence shown here is derived from an EMBL/GenBank/DDBJ whole genome shotgun (WGS) entry which is preliminary data.</text>
</comment>
<evidence type="ECO:0000256" key="7">
    <source>
        <dbReference type="SAM" id="SignalP"/>
    </source>
</evidence>
<dbReference type="PANTHER" id="PTHR47966">
    <property type="entry name" value="BETA-SITE APP-CLEAVING ENZYME, ISOFORM A-RELATED"/>
    <property type="match status" value="1"/>
</dbReference>
<evidence type="ECO:0000256" key="1">
    <source>
        <dbReference type="ARBA" id="ARBA00007447"/>
    </source>
</evidence>
<dbReference type="GO" id="GO:0006508">
    <property type="term" value="P:proteolysis"/>
    <property type="evidence" value="ECO:0007669"/>
    <property type="project" value="UniProtKB-KW"/>
</dbReference>
<reference evidence="9" key="1">
    <citation type="submission" date="2023-06" db="EMBL/GenBank/DDBJ databases">
        <title>Genome-scale phylogeny and comparative genomics of the fungal order Sordariales.</title>
        <authorList>
            <consortium name="Lawrence Berkeley National Laboratory"/>
            <person name="Hensen N."/>
            <person name="Bonometti L."/>
            <person name="Westerberg I."/>
            <person name="Brannstrom I.O."/>
            <person name="Guillou S."/>
            <person name="Cros-Aarteil S."/>
            <person name="Calhoun S."/>
            <person name="Haridas S."/>
            <person name="Kuo A."/>
            <person name="Mondo S."/>
            <person name="Pangilinan J."/>
            <person name="Riley R."/>
            <person name="Labutti K."/>
            <person name="Andreopoulos B."/>
            <person name="Lipzen A."/>
            <person name="Chen C."/>
            <person name="Yanf M."/>
            <person name="Daum C."/>
            <person name="Ng V."/>
            <person name="Clum A."/>
            <person name="Steindorff A."/>
            <person name="Ohm R."/>
            <person name="Martin F."/>
            <person name="Silar P."/>
            <person name="Natvig D."/>
            <person name="Lalanne C."/>
            <person name="Gautier V."/>
            <person name="Ament-Velasquez S.L."/>
            <person name="Kruys A."/>
            <person name="Hutchinson M.I."/>
            <person name="Powell A.J."/>
            <person name="Barry K."/>
            <person name="Miller A.N."/>
            <person name="Grigoriev I.V."/>
            <person name="Debuchy R."/>
            <person name="Gladieux P."/>
            <person name="Thoren M.H."/>
            <person name="Johannesson H."/>
        </authorList>
    </citation>
    <scope>NUCLEOTIDE SEQUENCE</scope>
    <source>
        <strain evidence="9">SMH4607-1</strain>
    </source>
</reference>
<dbReference type="PANTHER" id="PTHR47966:SF2">
    <property type="entry name" value="ASPERGILLOPEPSIN-1-RELATED"/>
    <property type="match status" value="1"/>
</dbReference>
<dbReference type="AlphaFoldDB" id="A0AA40DP25"/>
<proteinExistence type="inferred from homology"/>
<protein>
    <submittedName>
        <fullName evidence="9">Aspartic peptidase domain-containing protein</fullName>
    </submittedName>
</protein>
<keyword evidence="3 6" id="KW-0064">Aspartyl protease</keyword>
<comment type="similarity">
    <text evidence="1 6">Belongs to the peptidase A1 family.</text>
</comment>
<organism evidence="9 10">
    <name type="scientific">Lasiosphaeris hirsuta</name>
    <dbReference type="NCBI Taxonomy" id="260670"/>
    <lineage>
        <taxon>Eukaryota</taxon>
        <taxon>Fungi</taxon>
        <taxon>Dikarya</taxon>
        <taxon>Ascomycota</taxon>
        <taxon>Pezizomycotina</taxon>
        <taxon>Sordariomycetes</taxon>
        <taxon>Sordariomycetidae</taxon>
        <taxon>Sordariales</taxon>
        <taxon>Lasiosphaeriaceae</taxon>
        <taxon>Lasiosphaeris</taxon>
    </lineage>
</organism>
<dbReference type="Proteomes" id="UP001172102">
    <property type="component" value="Unassembled WGS sequence"/>
</dbReference>